<dbReference type="Proteomes" id="UP001465331">
    <property type="component" value="Unassembled WGS sequence"/>
</dbReference>
<dbReference type="Pfam" id="PF07992">
    <property type="entry name" value="Pyr_redox_2"/>
    <property type="match status" value="1"/>
</dbReference>
<keyword evidence="7" id="KW-1015">Disulfide bond</keyword>
<evidence type="ECO:0000259" key="13">
    <source>
        <dbReference type="Pfam" id="PF09335"/>
    </source>
</evidence>
<dbReference type="InterPro" id="IPR012999">
    <property type="entry name" value="Pyr_OxRdtase_I_AS"/>
</dbReference>
<keyword evidence="4 9" id="KW-0274">FAD</keyword>
<dbReference type="Gene3D" id="3.50.50.60">
    <property type="entry name" value="FAD/NAD(P)-binding domain"/>
    <property type="match status" value="2"/>
</dbReference>
<feature type="domain" description="FAD/NAD(P)-binding" evidence="12">
    <location>
        <begin position="239"/>
        <end position="562"/>
    </location>
</feature>
<evidence type="ECO:0000313" key="15">
    <source>
        <dbReference type="Proteomes" id="UP001465331"/>
    </source>
</evidence>
<evidence type="ECO:0000256" key="8">
    <source>
        <dbReference type="ARBA" id="ARBA00023284"/>
    </source>
</evidence>
<accession>A0ABV2A9G2</accession>
<evidence type="ECO:0000256" key="4">
    <source>
        <dbReference type="ARBA" id="ARBA00022827"/>
    </source>
</evidence>
<dbReference type="SUPFAM" id="SSF51905">
    <property type="entry name" value="FAD/NAD(P)-binding domain"/>
    <property type="match status" value="1"/>
</dbReference>
<evidence type="ECO:0000256" key="6">
    <source>
        <dbReference type="ARBA" id="ARBA00023002"/>
    </source>
</evidence>
<dbReference type="InterPro" id="IPR023753">
    <property type="entry name" value="FAD/NAD-binding_dom"/>
</dbReference>
<evidence type="ECO:0000256" key="5">
    <source>
        <dbReference type="ARBA" id="ARBA00022857"/>
    </source>
</evidence>
<dbReference type="PRINTS" id="PR00368">
    <property type="entry name" value="FADPNR"/>
</dbReference>
<dbReference type="InterPro" id="IPR032816">
    <property type="entry name" value="VTT_dom"/>
</dbReference>
<dbReference type="Gene3D" id="3.30.390.30">
    <property type="match status" value="1"/>
</dbReference>
<keyword evidence="6 9" id="KW-0560">Oxidoreductase</keyword>
<feature type="transmembrane region" description="Helical" evidence="10">
    <location>
        <begin position="195"/>
        <end position="218"/>
    </location>
</feature>
<evidence type="ECO:0000256" key="2">
    <source>
        <dbReference type="ARBA" id="ARBA00007532"/>
    </source>
</evidence>
<keyword evidence="10" id="KW-0472">Membrane</keyword>
<evidence type="ECO:0000256" key="1">
    <source>
        <dbReference type="ARBA" id="ARBA00001974"/>
    </source>
</evidence>
<evidence type="ECO:0000256" key="7">
    <source>
        <dbReference type="ARBA" id="ARBA00023157"/>
    </source>
</evidence>
<dbReference type="RefSeq" id="WP_352888087.1">
    <property type="nucleotide sequence ID" value="NZ_JBEPIJ010000004.1"/>
</dbReference>
<name>A0ABV2A9G2_9GAMM</name>
<proteinExistence type="inferred from homology"/>
<dbReference type="InterPro" id="IPR004099">
    <property type="entry name" value="Pyr_nucl-diS_OxRdtase_dimer"/>
</dbReference>
<organism evidence="14 15">
    <name type="scientific">Sinimarinibacterium thermocellulolyticum</name>
    <dbReference type="NCBI Taxonomy" id="3170016"/>
    <lineage>
        <taxon>Bacteria</taxon>
        <taxon>Pseudomonadati</taxon>
        <taxon>Pseudomonadota</taxon>
        <taxon>Gammaproteobacteria</taxon>
        <taxon>Nevskiales</taxon>
        <taxon>Nevskiaceae</taxon>
        <taxon>Sinimarinibacterium</taxon>
    </lineage>
</organism>
<feature type="domain" description="Pyridine nucleotide-disulphide oxidoreductase dimerisation" evidence="11">
    <location>
        <begin position="584"/>
        <end position="690"/>
    </location>
</feature>
<feature type="domain" description="VTT" evidence="13">
    <location>
        <begin position="71"/>
        <end position="184"/>
    </location>
</feature>
<dbReference type="PROSITE" id="PS00076">
    <property type="entry name" value="PYRIDINE_REDOX_1"/>
    <property type="match status" value="1"/>
</dbReference>
<keyword evidence="10" id="KW-0812">Transmembrane</keyword>
<comment type="cofactor">
    <cofactor evidence="1">
        <name>FAD</name>
        <dbReference type="ChEBI" id="CHEBI:57692"/>
    </cofactor>
</comment>
<feature type="transmembrane region" description="Helical" evidence="10">
    <location>
        <begin position="79"/>
        <end position="109"/>
    </location>
</feature>
<feature type="transmembrane region" description="Helical" evidence="10">
    <location>
        <begin position="48"/>
        <end position="67"/>
    </location>
</feature>
<gene>
    <name evidence="14" type="ORF">ABSH63_05335</name>
</gene>
<sequence>MKPSKILLFIATATAIGLFFYVDGGRWLSFAALKTQLTEIQAWRASQPLLATAVFFMVYVLVTALSLPGAAAMTLAAGAVFGLVWGSVLVSFASSIGALLAFLLARYLFRDVIEARWSQRLGTINEGLDRDGAFYLFTLRLVPVIPFFLINLLLGLTRMPARTFYWVSQAGMLPGTLVYVNAGTRLAEIDAPLDLLSVTVLGAFALLAAFPWITRIALRGLDRRRRYARWRRPARSDRNLIVIGAGAAGLVTAYIAAAVKARVTLIESHAMGGDCLNSGCVPSKALIQCAKLAHRMRQAGRWGLDPVTPSFSFKAVMARVHAVIAAIAPHDSVERYTALGVEVRRGHARLVDPWTVEVRDAQGNRERLSARSIVLATGARPSVPALPGLESVDYLTSENLWDRLKDREQAPQRLLVLGGGPIGCELAQGFARLGVQVTQVEMMPQLMGREDEEVCDFVRRTLEAEGVQVLVGQRAVRVERDGERKWLVVAGSAGEQRLLFDEILVAVGRQARLEGYGLEELGIPAQRTIQTNDYLETVYPNIYVAGDAAGPYQFTHAAAHQAWYAAVNALFGRFKRFKVDHSLIPAVTFVDPEVARVGVNEREARERGLAYEVTRYDLRDLDRAIAEGHAEGWIKLLTVPGRDRILGVTIVGERAGDMLAEFVLAMKHGLGLKKILATIHPYPTWAEANKLASGAWQRTRMPPALLRWLRVYHDWMRT</sequence>
<dbReference type="EMBL" id="JBEPIJ010000004">
    <property type="protein sequence ID" value="MES0873431.1"/>
    <property type="molecule type" value="Genomic_DNA"/>
</dbReference>
<feature type="transmembrane region" description="Helical" evidence="10">
    <location>
        <begin position="239"/>
        <end position="259"/>
    </location>
</feature>
<keyword evidence="8 9" id="KW-0676">Redox-active center</keyword>
<dbReference type="InterPro" id="IPR016156">
    <property type="entry name" value="FAD/NAD-linked_Rdtase_dimer_sf"/>
</dbReference>
<dbReference type="PANTHER" id="PTHR43014">
    <property type="entry name" value="MERCURIC REDUCTASE"/>
    <property type="match status" value="1"/>
</dbReference>
<evidence type="ECO:0000259" key="12">
    <source>
        <dbReference type="Pfam" id="PF07992"/>
    </source>
</evidence>
<keyword evidence="10" id="KW-1133">Transmembrane helix</keyword>
<feature type="transmembrane region" description="Helical" evidence="10">
    <location>
        <begin position="133"/>
        <end position="156"/>
    </location>
</feature>
<dbReference type="PANTHER" id="PTHR43014:SF2">
    <property type="entry name" value="MERCURIC REDUCTASE"/>
    <property type="match status" value="1"/>
</dbReference>
<dbReference type="PRINTS" id="PR00411">
    <property type="entry name" value="PNDRDTASEI"/>
</dbReference>
<keyword evidence="15" id="KW-1185">Reference proteome</keyword>
<evidence type="ECO:0000256" key="10">
    <source>
        <dbReference type="SAM" id="Phobius"/>
    </source>
</evidence>
<evidence type="ECO:0000259" key="11">
    <source>
        <dbReference type="Pfam" id="PF02852"/>
    </source>
</evidence>
<keyword evidence="5" id="KW-0521">NADP</keyword>
<feature type="transmembrane region" description="Helical" evidence="10">
    <location>
        <begin position="163"/>
        <end position="183"/>
    </location>
</feature>
<comment type="caution">
    <text evidence="14">The sequence shown here is derived from an EMBL/GenBank/DDBJ whole genome shotgun (WGS) entry which is preliminary data.</text>
</comment>
<reference evidence="14 15" key="1">
    <citation type="submission" date="2024-06" db="EMBL/GenBank/DDBJ databases">
        <authorList>
            <person name="Li Z."/>
            <person name="Jiang Y."/>
        </authorList>
    </citation>
    <scope>NUCLEOTIDE SEQUENCE [LARGE SCALE GENOMIC DNA]</scope>
    <source>
        <strain evidence="14 15">HSW-8</strain>
    </source>
</reference>
<comment type="similarity">
    <text evidence="2 9">Belongs to the class-I pyridine nucleotide-disulfide oxidoreductase family.</text>
</comment>
<dbReference type="Pfam" id="PF09335">
    <property type="entry name" value="VTT_dom"/>
    <property type="match status" value="1"/>
</dbReference>
<protein>
    <submittedName>
        <fullName evidence="14">FAD-dependent oxidoreductase</fullName>
    </submittedName>
</protein>
<evidence type="ECO:0000313" key="14">
    <source>
        <dbReference type="EMBL" id="MES0873431.1"/>
    </source>
</evidence>
<evidence type="ECO:0000256" key="9">
    <source>
        <dbReference type="RuleBase" id="RU003691"/>
    </source>
</evidence>
<keyword evidence="3 9" id="KW-0285">Flavoprotein</keyword>
<evidence type="ECO:0000256" key="3">
    <source>
        <dbReference type="ARBA" id="ARBA00022630"/>
    </source>
</evidence>
<dbReference type="SUPFAM" id="SSF55424">
    <property type="entry name" value="FAD/NAD-linked reductases, dimerisation (C-terminal) domain"/>
    <property type="match status" value="1"/>
</dbReference>
<dbReference type="InterPro" id="IPR036188">
    <property type="entry name" value="FAD/NAD-bd_sf"/>
</dbReference>
<dbReference type="Pfam" id="PF02852">
    <property type="entry name" value="Pyr_redox_dim"/>
    <property type="match status" value="1"/>
</dbReference>